<comment type="caution">
    <text evidence="1">The sequence shown here is derived from an EMBL/GenBank/DDBJ whole genome shotgun (WGS) entry which is preliminary data.</text>
</comment>
<organism evidence="1 2">
    <name type="scientific">Vibrio panuliri</name>
    <dbReference type="NCBI Taxonomy" id="1381081"/>
    <lineage>
        <taxon>Bacteria</taxon>
        <taxon>Pseudomonadati</taxon>
        <taxon>Pseudomonadota</taxon>
        <taxon>Gammaproteobacteria</taxon>
        <taxon>Vibrionales</taxon>
        <taxon>Vibrionaceae</taxon>
        <taxon>Vibrio</taxon>
    </lineage>
</organism>
<evidence type="ECO:0000313" key="1">
    <source>
        <dbReference type="EMBL" id="OLQ93101.1"/>
    </source>
</evidence>
<sequence length="72" mass="8259">MTKQEVQSLGAMDRGIRLGSQTMKRILADKACLNYQFAVKFEKNVAKIRKDAKTELKIRREKMPAYEIQALG</sequence>
<proteinExistence type="predicted"/>
<dbReference type="RefSeq" id="WP_075705740.1">
    <property type="nucleotide sequence ID" value="NZ_MJMJ01000001.1"/>
</dbReference>
<dbReference type="AlphaFoldDB" id="A0A1Q9HQF9"/>
<accession>A0A1Q9HQF9</accession>
<gene>
    <name evidence="1" type="ORF">BIY22_01000</name>
</gene>
<protein>
    <submittedName>
        <fullName evidence="1">Uncharacterized protein</fullName>
    </submittedName>
</protein>
<reference evidence="1 2" key="1">
    <citation type="submission" date="2016-09" db="EMBL/GenBank/DDBJ databases">
        <title>Genomic Taxonomy of the Vibrionaceae.</title>
        <authorList>
            <person name="Gonzalez-Castillo A."/>
            <person name="Gomez-Gil B."/>
            <person name="Enciso-Ibarra K."/>
        </authorList>
    </citation>
    <scope>NUCLEOTIDE SEQUENCE [LARGE SCALE GENOMIC DNA]</scope>
    <source>
        <strain evidence="1 2">CAIM 703</strain>
    </source>
</reference>
<dbReference type="EMBL" id="MJMJ01000001">
    <property type="protein sequence ID" value="OLQ93101.1"/>
    <property type="molecule type" value="Genomic_DNA"/>
</dbReference>
<evidence type="ECO:0000313" key="2">
    <source>
        <dbReference type="Proteomes" id="UP000186313"/>
    </source>
</evidence>
<name>A0A1Q9HQF9_9VIBR</name>
<dbReference type="Proteomes" id="UP000186313">
    <property type="component" value="Unassembled WGS sequence"/>
</dbReference>